<keyword evidence="7" id="KW-0418">Kinase</keyword>
<keyword evidence="8" id="KW-0067">ATP-binding</keyword>
<keyword evidence="10" id="KW-0472">Membrane</keyword>
<dbReference type="Proteomes" id="UP000254889">
    <property type="component" value="Chromosome"/>
</dbReference>
<dbReference type="PRINTS" id="PR00344">
    <property type="entry name" value="BCTRLSENSOR"/>
</dbReference>
<evidence type="ECO:0000256" key="8">
    <source>
        <dbReference type="ARBA" id="ARBA00022840"/>
    </source>
</evidence>
<evidence type="ECO:0000256" key="10">
    <source>
        <dbReference type="ARBA" id="ARBA00023136"/>
    </source>
</evidence>
<dbReference type="Gene3D" id="3.30.565.10">
    <property type="entry name" value="Histidine kinase-like ATPase, C-terminal domain"/>
    <property type="match status" value="1"/>
</dbReference>
<dbReference type="InterPro" id="IPR000014">
    <property type="entry name" value="PAS"/>
</dbReference>
<dbReference type="CDD" id="cd00130">
    <property type="entry name" value="PAS"/>
    <property type="match status" value="1"/>
</dbReference>
<accession>A0A346A1A2</accession>
<keyword evidence="9" id="KW-0902">Two-component regulatory system</keyword>
<dbReference type="SMART" id="SM00091">
    <property type="entry name" value="PAS"/>
    <property type="match status" value="2"/>
</dbReference>
<feature type="domain" description="PAC" evidence="16">
    <location>
        <begin position="240"/>
        <end position="290"/>
    </location>
</feature>
<dbReference type="InterPro" id="IPR004358">
    <property type="entry name" value="Sig_transdc_His_kin-like_C"/>
</dbReference>
<name>A0A346A1A2_9HYPH</name>
<proteinExistence type="predicted"/>
<dbReference type="GO" id="GO:0005886">
    <property type="term" value="C:plasma membrane"/>
    <property type="evidence" value="ECO:0007669"/>
    <property type="project" value="TreeGrafter"/>
</dbReference>
<protein>
    <recommendedName>
        <fullName evidence="3">histidine kinase</fullName>
        <ecNumber evidence="3">2.7.13.3</ecNumber>
    </recommendedName>
</protein>
<dbReference type="FunFam" id="1.10.287.130:FF:000038">
    <property type="entry name" value="Sensory transduction histidine kinase"/>
    <property type="match status" value="1"/>
</dbReference>
<dbReference type="OrthoDB" id="9810730at2"/>
<evidence type="ECO:0000256" key="12">
    <source>
        <dbReference type="PROSITE-ProRule" id="PRU00169"/>
    </source>
</evidence>
<gene>
    <name evidence="17" type="ORF">DW352_21950</name>
</gene>
<dbReference type="InterPro" id="IPR001610">
    <property type="entry name" value="PAC"/>
</dbReference>
<keyword evidence="6" id="KW-0547">Nucleotide-binding</keyword>
<dbReference type="KEGG" id="ptaw:DW352_21950"/>
<dbReference type="Pfam" id="PF13426">
    <property type="entry name" value="PAS_9"/>
    <property type="match status" value="1"/>
</dbReference>
<evidence type="ECO:0000256" key="4">
    <source>
        <dbReference type="ARBA" id="ARBA00022553"/>
    </source>
</evidence>
<evidence type="ECO:0000313" key="17">
    <source>
        <dbReference type="EMBL" id="AXK82949.1"/>
    </source>
</evidence>
<dbReference type="Pfam" id="PF12860">
    <property type="entry name" value="PAS_7"/>
    <property type="match status" value="1"/>
</dbReference>
<dbReference type="SMART" id="SM00388">
    <property type="entry name" value="HisKA"/>
    <property type="match status" value="1"/>
</dbReference>
<keyword evidence="4 12" id="KW-0597">Phosphoprotein</keyword>
<evidence type="ECO:0000259" key="15">
    <source>
        <dbReference type="PROSITE" id="PS50112"/>
    </source>
</evidence>
<dbReference type="Pfam" id="PF00072">
    <property type="entry name" value="Response_reg"/>
    <property type="match status" value="2"/>
</dbReference>
<dbReference type="PROSITE" id="PS50112">
    <property type="entry name" value="PAS"/>
    <property type="match status" value="1"/>
</dbReference>
<feature type="domain" description="PAS" evidence="15">
    <location>
        <begin position="170"/>
        <end position="212"/>
    </location>
</feature>
<dbReference type="Gene3D" id="1.10.287.130">
    <property type="match status" value="1"/>
</dbReference>
<dbReference type="InterPro" id="IPR001789">
    <property type="entry name" value="Sig_transdc_resp-reg_receiver"/>
</dbReference>
<dbReference type="InterPro" id="IPR035965">
    <property type="entry name" value="PAS-like_dom_sf"/>
</dbReference>
<dbReference type="InterPro" id="IPR011006">
    <property type="entry name" value="CheY-like_superfamily"/>
</dbReference>
<dbReference type="Gene3D" id="3.40.50.2300">
    <property type="match status" value="2"/>
</dbReference>
<dbReference type="PANTHER" id="PTHR43047">
    <property type="entry name" value="TWO-COMPONENT HISTIDINE PROTEIN KINASE"/>
    <property type="match status" value="1"/>
</dbReference>
<dbReference type="EMBL" id="CP031417">
    <property type="protein sequence ID" value="AXK82949.1"/>
    <property type="molecule type" value="Genomic_DNA"/>
</dbReference>
<dbReference type="PROSITE" id="PS50109">
    <property type="entry name" value="HIS_KIN"/>
    <property type="match status" value="1"/>
</dbReference>
<organism evidence="17 18">
    <name type="scientific">Pseudolabrys taiwanensis</name>
    <dbReference type="NCBI Taxonomy" id="331696"/>
    <lineage>
        <taxon>Bacteria</taxon>
        <taxon>Pseudomonadati</taxon>
        <taxon>Pseudomonadota</taxon>
        <taxon>Alphaproteobacteria</taxon>
        <taxon>Hyphomicrobiales</taxon>
        <taxon>Xanthobacteraceae</taxon>
        <taxon>Pseudolabrys</taxon>
    </lineage>
</organism>
<feature type="domain" description="Response regulatory" evidence="14">
    <location>
        <begin position="675"/>
        <end position="792"/>
    </location>
</feature>
<dbReference type="GO" id="GO:0009927">
    <property type="term" value="F:histidine phosphotransfer kinase activity"/>
    <property type="evidence" value="ECO:0007669"/>
    <property type="project" value="TreeGrafter"/>
</dbReference>
<dbReference type="PROSITE" id="PS50110">
    <property type="entry name" value="RESPONSE_REGULATORY"/>
    <property type="match status" value="2"/>
</dbReference>
<evidence type="ECO:0000256" key="7">
    <source>
        <dbReference type="ARBA" id="ARBA00022777"/>
    </source>
</evidence>
<dbReference type="EC" id="2.7.13.3" evidence="3"/>
<dbReference type="InterPro" id="IPR003594">
    <property type="entry name" value="HATPase_dom"/>
</dbReference>
<dbReference type="InterPro" id="IPR036890">
    <property type="entry name" value="HATPase_C_sf"/>
</dbReference>
<evidence type="ECO:0000259" key="16">
    <source>
        <dbReference type="PROSITE" id="PS50113"/>
    </source>
</evidence>
<keyword evidence="11" id="KW-0131">Cell cycle</keyword>
<keyword evidence="5" id="KW-0808">Transferase</keyword>
<evidence type="ECO:0000256" key="5">
    <source>
        <dbReference type="ARBA" id="ARBA00022679"/>
    </source>
</evidence>
<dbReference type="GO" id="GO:0000155">
    <property type="term" value="F:phosphorelay sensor kinase activity"/>
    <property type="evidence" value="ECO:0007669"/>
    <property type="project" value="InterPro"/>
</dbReference>
<evidence type="ECO:0000256" key="11">
    <source>
        <dbReference type="ARBA" id="ARBA00023306"/>
    </source>
</evidence>
<dbReference type="InterPro" id="IPR005467">
    <property type="entry name" value="His_kinase_dom"/>
</dbReference>
<dbReference type="SUPFAM" id="SSF47384">
    <property type="entry name" value="Homodimeric domain of signal transducing histidine kinase"/>
    <property type="match status" value="1"/>
</dbReference>
<feature type="modified residue" description="4-aspartylphosphate" evidence="12">
    <location>
        <position position="604"/>
    </location>
</feature>
<feature type="domain" description="Response regulatory" evidence="14">
    <location>
        <begin position="555"/>
        <end position="668"/>
    </location>
</feature>
<dbReference type="SUPFAM" id="SSF55785">
    <property type="entry name" value="PYP-like sensor domain (PAS domain)"/>
    <property type="match status" value="1"/>
</dbReference>
<dbReference type="SMART" id="SM00387">
    <property type="entry name" value="HATPase_c"/>
    <property type="match status" value="1"/>
</dbReference>
<dbReference type="SMART" id="SM00086">
    <property type="entry name" value="PAC"/>
    <property type="match status" value="1"/>
</dbReference>
<evidence type="ECO:0000256" key="9">
    <source>
        <dbReference type="ARBA" id="ARBA00023012"/>
    </source>
</evidence>
<reference evidence="17 18" key="1">
    <citation type="submission" date="2018-07" db="EMBL/GenBank/DDBJ databases">
        <authorList>
            <person name="Quirk P.G."/>
            <person name="Krulwich T.A."/>
        </authorList>
    </citation>
    <scope>NUCLEOTIDE SEQUENCE [LARGE SCALE GENOMIC DNA]</scope>
    <source>
        <strain evidence="17 18">CC-BB4</strain>
    </source>
</reference>
<dbReference type="InterPro" id="IPR036097">
    <property type="entry name" value="HisK_dim/P_sf"/>
</dbReference>
<dbReference type="Pfam" id="PF02518">
    <property type="entry name" value="HATPase_c"/>
    <property type="match status" value="1"/>
</dbReference>
<dbReference type="CDD" id="cd00082">
    <property type="entry name" value="HisKA"/>
    <property type="match status" value="1"/>
</dbReference>
<evidence type="ECO:0000256" key="3">
    <source>
        <dbReference type="ARBA" id="ARBA00012438"/>
    </source>
</evidence>
<evidence type="ECO:0000259" key="13">
    <source>
        <dbReference type="PROSITE" id="PS50109"/>
    </source>
</evidence>
<dbReference type="InterPro" id="IPR003661">
    <property type="entry name" value="HisK_dim/P_dom"/>
</dbReference>
<evidence type="ECO:0000256" key="6">
    <source>
        <dbReference type="ARBA" id="ARBA00022741"/>
    </source>
</evidence>
<dbReference type="GO" id="GO:0005524">
    <property type="term" value="F:ATP binding"/>
    <property type="evidence" value="ECO:0007669"/>
    <property type="project" value="UniProtKB-KW"/>
</dbReference>
<dbReference type="CDD" id="cd16922">
    <property type="entry name" value="HATPase_EvgS-ArcB-TorS-like"/>
    <property type="match status" value="1"/>
</dbReference>
<dbReference type="AlphaFoldDB" id="A0A346A1A2"/>
<dbReference type="SUPFAM" id="SSF55874">
    <property type="entry name" value="ATPase domain of HSP90 chaperone/DNA topoisomerase II/histidine kinase"/>
    <property type="match status" value="1"/>
</dbReference>
<evidence type="ECO:0000256" key="1">
    <source>
        <dbReference type="ARBA" id="ARBA00000085"/>
    </source>
</evidence>
<sequence length="806" mass="87320">MLLHAAKAICMVRGFLLLNGRVSGISPVQDVQKVRPVDRQQSHSVSTPLGRILEGLPFGALIVDHDLSVKASNAAAARLLEVDAAELAPGKSVASLVGSLVARGDYGAGEAATASAHILTQLATADSKFTQRTPSGLVLGISCRAIDGERMITIEDLTHEDAEREALRRSAQQMRALLDSSPVAVAIVGSGGQLLYTNHRHDELYGVTADQMPKNVRELYVDPAQRDRLLEIFRRDGQLLNAEVHNRRPDGGTFWSLLSWKRTEYDGQPVLISWINDITERKQAEAAVQEARRVAEQANRTKSDFLANMSHELRTPLNAIIGYSEMLMEDAADRGDEASVGDLQKIKGAGKHLLGIINDILDLSKIEAGRMDVYLEQVFLPRLIEEVRTIVEPLMSKNGNTLVIDCPADIGSLRTDLTKLKQSLINLLSNAAKFTKQGEVRLSLARVADEGRPASIRFAVSDSGIGMTEEQMGRLFQAFTQADSSTTRHFGGTGLGLTITKHFCTMLGGAVDVASKPGEGSTFTITLPDQVLHAPAAPSAPIRKAAKDGADGAITVLVVDDDPDVRDLLSAILTKEGYRVLFAQDGVEALDMMRHSPPDIVTLDVMMPKMDGWSLLGIMKSEPALHDIPVIMVTIVDDRNLGYSLGASEFMTKPIDRGRLIAVIGQFSRADGDHVVLVVDDDPEVRSIVRRTVESAGLDVAEAVHGRAALDWLRHNPAPALILLDLMMSEVDGFEFLDEMRRNDDWADIPVVVLTAKSLTEDERIFLAERTMLILSKSAQPIGTLGRALAAIAERGSSGSAKPAPA</sequence>
<dbReference type="SMART" id="SM00448">
    <property type="entry name" value="REC"/>
    <property type="match status" value="2"/>
</dbReference>
<feature type="domain" description="Histidine kinase" evidence="13">
    <location>
        <begin position="308"/>
        <end position="531"/>
    </location>
</feature>
<evidence type="ECO:0000259" key="14">
    <source>
        <dbReference type="PROSITE" id="PS50110"/>
    </source>
</evidence>
<dbReference type="PROSITE" id="PS50113">
    <property type="entry name" value="PAC"/>
    <property type="match status" value="1"/>
</dbReference>
<feature type="modified residue" description="4-aspartylphosphate" evidence="12">
    <location>
        <position position="725"/>
    </location>
</feature>
<dbReference type="Pfam" id="PF00512">
    <property type="entry name" value="HisKA"/>
    <property type="match status" value="1"/>
</dbReference>
<keyword evidence="18" id="KW-1185">Reference proteome</keyword>
<dbReference type="RefSeq" id="WP_115693328.1">
    <property type="nucleotide sequence ID" value="NZ_CP031417.1"/>
</dbReference>
<dbReference type="InterPro" id="IPR000700">
    <property type="entry name" value="PAS-assoc_C"/>
</dbReference>
<comment type="subcellular location">
    <subcellularLocation>
        <location evidence="2">Membrane</location>
    </subcellularLocation>
</comment>
<evidence type="ECO:0000256" key="2">
    <source>
        <dbReference type="ARBA" id="ARBA00004370"/>
    </source>
</evidence>
<dbReference type="FunFam" id="3.30.565.10:FF:000010">
    <property type="entry name" value="Sensor histidine kinase RcsC"/>
    <property type="match status" value="1"/>
</dbReference>
<dbReference type="Gene3D" id="3.30.450.20">
    <property type="entry name" value="PAS domain"/>
    <property type="match status" value="1"/>
</dbReference>
<dbReference type="SUPFAM" id="SSF52172">
    <property type="entry name" value="CheY-like"/>
    <property type="match status" value="2"/>
</dbReference>
<dbReference type="PANTHER" id="PTHR43047:SF72">
    <property type="entry name" value="OSMOSENSING HISTIDINE PROTEIN KINASE SLN1"/>
    <property type="match status" value="1"/>
</dbReference>
<dbReference type="NCBIfam" id="TIGR00229">
    <property type="entry name" value="sensory_box"/>
    <property type="match status" value="1"/>
</dbReference>
<comment type="catalytic activity">
    <reaction evidence="1">
        <text>ATP + protein L-histidine = ADP + protein N-phospho-L-histidine.</text>
        <dbReference type="EC" id="2.7.13.3"/>
    </reaction>
</comment>
<evidence type="ECO:0000313" key="18">
    <source>
        <dbReference type="Proteomes" id="UP000254889"/>
    </source>
</evidence>